<name>A0ABX2ENA2_9BURK</name>
<keyword evidence="4" id="KW-1185">Reference proteome</keyword>
<evidence type="ECO:0000256" key="1">
    <source>
        <dbReference type="SAM" id="Phobius"/>
    </source>
</evidence>
<evidence type="ECO:0000256" key="2">
    <source>
        <dbReference type="SAM" id="SignalP"/>
    </source>
</evidence>
<feature type="chain" id="PRO_5045736088" evidence="2">
    <location>
        <begin position="25"/>
        <end position="334"/>
    </location>
</feature>
<accession>A0ABX2ENA2</accession>
<organism evidence="3 4">
    <name type="scientific">Pseudaquabacterium terrae</name>
    <dbReference type="NCBI Taxonomy" id="2732868"/>
    <lineage>
        <taxon>Bacteria</taxon>
        <taxon>Pseudomonadati</taxon>
        <taxon>Pseudomonadota</taxon>
        <taxon>Betaproteobacteria</taxon>
        <taxon>Burkholderiales</taxon>
        <taxon>Sphaerotilaceae</taxon>
        <taxon>Pseudaquabacterium</taxon>
    </lineage>
</organism>
<dbReference type="NCBIfam" id="TIGR02595">
    <property type="entry name" value="PEP_CTERM"/>
    <property type="match status" value="1"/>
</dbReference>
<dbReference type="EMBL" id="JABRWJ010000007">
    <property type="protein sequence ID" value="NRF70049.1"/>
    <property type="molecule type" value="Genomic_DNA"/>
</dbReference>
<keyword evidence="1" id="KW-1133">Transmembrane helix</keyword>
<keyword evidence="1" id="KW-0472">Membrane</keyword>
<keyword evidence="2" id="KW-0732">Signal</keyword>
<evidence type="ECO:0000313" key="3">
    <source>
        <dbReference type="EMBL" id="NRF70049.1"/>
    </source>
</evidence>
<dbReference type="NCBIfam" id="TIGR03382">
    <property type="entry name" value="GC_trans_RRR"/>
    <property type="match status" value="1"/>
</dbReference>
<sequence>MKAHPVRHVMALLVTCCAAGSAPAVPIGVMDQDGGFVDLVSVGLISGADVLGVRSVAQGTPIGAASPQEVLANKNYTALIGQLGNAQDRHESYVELPGLLGKQMSSALVNAAGDMEVGVDGFNRGVGRALSRFALTVKNHRSRPVQLDFAFNILAGEVLVYDSNGYPADHPRAAEAEVFARIDAVLSTPAGPHGGHYDVTEHRLFDFYVGMFGAGPGHDLQYTDNAHALLSERDQPPGQSIWGYDIAAYAGLVAMPEIAPYGEVTLYYDMLARVRGSFENGGRAALGDPFDLLAGGGGIRLIERSIGAVPEPGTAALVTAALLLLTWLQRRRRP</sequence>
<keyword evidence="1" id="KW-0812">Transmembrane</keyword>
<feature type="transmembrane region" description="Helical" evidence="1">
    <location>
        <begin position="312"/>
        <end position="328"/>
    </location>
</feature>
<reference evidence="3 4" key="1">
    <citation type="submission" date="2020-05" db="EMBL/GenBank/DDBJ databases">
        <title>Aquincola sp. isolate from soil.</title>
        <authorList>
            <person name="Han J."/>
            <person name="Kim D.-U."/>
        </authorList>
    </citation>
    <scope>NUCLEOTIDE SEQUENCE [LARGE SCALE GENOMIC DNA]</scope>
    <source>
        <strain evidence="3 4">S2</strain>
    </source>
</reference>
<proteinExistence type="predicted"/>
<feature type="signal peptide" evidence="2">
    <location>
        <begin position="1"/>
        <end position="24"/>
    </location>
</feature>
<protein>
    <submittedName>
        <fullName evidence="3">PEP-CTERM sorting domain-containing protein</fullName>
    </submittedName>
</protein>
<dbReference type="InterPro" id="IPR013424">
    <property type="entry name" value="Ice-binding_C"/>
</dbReference>
<dbReference type="RefSeq" id="WP_173128162.1">
    <property type="nucleotide sequence ID" value="NZ_JABRWJ010000007.1"/>
</dbReference>
<dbReference type="Proteomes" id="UP000737171">
    <property type="component" value="Unassembled WGS sequence"/>
</dbReference>
<dbReference type="InterPro" id="IPR017756">
    <property type="entry name" value="TM_Gly-Cys-Arg_CS"/>
</dbReference>
<gene>
    <name evidence="3" type="ORF">HLB44_23880</name>
</gene>
<evidence type="ECO:0000313" key="4">
    <source>
        <dbReference type="Proteomes" id="UP000737171"/>
    </source>
</evidence>
<comment type="caution">
    <text evidence="3">The sequence shown here is derived from an EMBL/GenBank/DDBJ whole genome shotgun (WGS) entry which is preliminary data.</text>
</comment>